<evidence type="ECO:0000256" key="13">
    <source>
        <dbReference type="SAM" id="Phobius"/>
    </source>
</evidence>
<feature type="transmembrane region" description="Helical" evidence="13">
    <location>
        <begin position="70"/>
        <end position="92"/>
    </location>
</feature>
<protein>
    <recommendedName>
        <fullName evidence="4">Probable multidrug resistance protein NorM</fullName>
    </recommendedName>
    <alternativeName>
        <fullName evidence="12">Multidrug-efflux transporter</fullName>
    </alternativeName>
</protein>
<accession>A0ABV5AZM4</accession>
<feature type="transmembrane region" description="Helical" evidence="13">
    <location>
        <begin position="332"/>
        <end position="356"/>
    </location>
</feature>
<reference evidence="14 15" key="1">
    <citation type="submission" date="2024-09" db="EMBL/GenBank/DDBJ databases">
        <title>Paenibacillus zeirhizospherea sp. nov., isolated from surface of the maize (Zea mays) roots in a horticulture field, Hungary.</title>
        <authorList>
            <person name="Marton D."/>
            <person name="Farkas M."/>
            <person name="Bedics A."/>
            <person name="Toth E."/>
            <person name="Tancsics A."/>
            <person name="Boka K."/>
            <person name="Maroti G."/>
            <person name="Kriszt B."/>
            <person name="Cserhati M."/>
        </authorList>
    </citation>
    <scope>NUCLEOTIDE SEQUENCE [LARGE SCALE GENOMIC DNA]</scope>
    <source>
        <strain evidence="14 15">KCTC 33519</strain>
    </source>
</reference>
<comment type="caution">
    <text evidence="14">The sequence shown here is derived from an EMBL/GenBank/DDBJ whole genome shotgun (WGS) entry which is preliminary data.</text>
</comment>
<dbReference type="PIRSF" id="PIRSF006603">
    <property type="entry name" value="DinF"/>
    <property type="match status" value="1"/>
</dbReference>
<dbReference type="Proteomes" id="UP001580346">
    <property type="component" value="Unassembled WGS sequence"/>
</dbReference>
<gene>
    <name evidence="14" type="ORF">ACE41H_23230</name>
</gene>
<feature type="transmembrane region" description="Helical" evidence="13">
    <location>
        <begin position="41"/>
        <end position="64"/>
    </location>
</feature>
<evidence type="ECO:0000256" key="9">
    <source>
        <dbReference type="ARBA" id="ARBA00022989"/>
    </source>
</evidence>
<sequence length="463" mass="50307">MGEPKLKNRKTSFLEKYLTGESIDYQQIRALFIPLLIDQMFLIGLNLVNTAMISSAGMAAVSAVNMIDSLNIFLVSVFVAVATGGTVVVAQYKGSGNSLMVSKAASGSVASVTLLSVVISLLVILLHNPILSVLFGTASPDVLDQGRVYLIGSGISYVGVAIEQAVCGVLRGIGRTRAALALSLIMNLSYVLLNIVFINIMDMGVQGMTLAINIARYVAAICAIYYLVKMDAELHVQIRDLLRVNYAMLKKIMFIGIPFAAEQMFFNGGKILTQIFIVSLGTYAIATNAIAGSLAGVFQIPANALSLTIVTVVGQCMGRGNIEDAKKFTKAFLWLGTFSFIFMGVLLMSLFYPLVGLFQPPAEIVDDIYWVVLINAIAQVPLWAISFILPSALRAAGDSKFTSITSMLSMWLFRVVLGYIMGIVLGFGILGVWLAMNLEWGVRGAVFLWRFRGKKWYAHRLID</sequence>
<dbReference type="InterPro" id="IPR002528">
    <property type="entry name" value="MATE_fam"/>
</dbReference>
<comment type="similarity">
    <text evidence="3">Belongs to the multi antimicrobial extrusion (MATE) (TC 2.A.66.1) family.</text>
</comment>
<feature type="transmembrane region" description="Helical" evidence="13">
    <location>
        <begin position="104"/>
        <end position="126"/>
    </location>
</feature>
<evidence type="ECO:0000256" key="10">
    <source>
        <dbReference type="ARBA" id="ARBA00023065"/>
    </source>
</evidence>
<evidence type="ECO:0000256" key="5">
    <source>
        <dbReference type="ARBA" id="ARBA00022448"/>
    </source>
</evidence>
<comment type="function">
    <text evidence="1">Multidrug efflux pump.</text>
</comment>
<dbReference type="NCBIfam" id="TIGR00797">
    <property type="entry name" value="matE"/>
    <property type="match status" value="1"/>
</dbReference>
<evidence type="ECO:0000313" key="15">
    <source>
        <dbReference type="Proteomes" id="UP001580346"/>
    </source>
</evidence>
<feature type="transmembrane region" description="Helical" evidence="13">
    <location>
        <begin position="272"/>
        <end position="298"/>
    </location>
</feature>
<evidence type="ECO:0000256" key="6">
    <source>
        <dbReference type="ARBA" id="ARBA00022449"/>
    </source>
</evidence>
<dbReference type="InterPro" id="IPR050222">
    <property type="entry name" value="MATE_MdtK"/>
</dbReference>
<evidence type="ECO:0000256" key="4">
    <source>
        <dbReference type="ARBA" id="ARBA00020268"/>
    </source>
</evidence>
<feature type="transmembrane region" description="Helical" evidence="13">
    <location>
        <begin position="368"/>
        <end position="390"/>
    </location>
</feature>
<evidence type="ECO:0000313" key="14">
    <source>
        <dbReference type="EMBL" id="MFB5269673.1"/>
    </source>
</evidence>
<evidence type="ECO:0000256" key="3">
    <source>
        <dbReference type="ARBA" id="ARBA00010199"/>
    </source>
</evidence>
<dbReference type="RefSeq" id="WP_375357943.1">
    <property type="nucleotide sequence ID" value="NZ_JBHHMI010000037.1"/>
</dbReference>
<keyword evidence="6" id="KW-0050">Antiport</keyword>
<keyword evidence="15" id="KW-1185">Reference proteome</keyword>
<name>A0ABV5AZM4_9BACL</name>
<evidence type="ECO:0000256" key="11">
    <source>
        <dbReference type="ARBA" id="ARBA00023136"/>
    </source>
</evidence>
<evidence type="ECO:0000256" key="8">
    <source>
        <dbReference type="ARBA" id="ARBA00022692"/>
    </source>
</evidence>
<organism evidence="14 15">
    <name type="scientific">Paenibacillus enshidis</name>
    <dbReference type="NCBI Taxonomy" id="1458439"/>
    <lineage>
        <taxon>Bacteria</taxon>
        <taxon>Bacillati</taxon>
        <taxon>Bacillota</taxon>
        <taxon>Bacilli</taxon>
        <taxon>Bacillales</taxon>
        <taxon>Paenibacillaceae</taxon>
        <taxon>Paenibacillus</taxon>
    </lineage>
</organism>
<dbReference type="InterPro" id="IPR048279">
    <property type="entry name" value="MdtK-like"/>
</dbReference>
<keyword evidence="5" id="KW-0813">Transport</keyword>
<dbReference type="PANTHER" id="PTHR43298">
    <property type="entry name" value="MULTIDRUG RESISTANCE PROTEIN NORM-RELATED"/>
    <property type="match status" value="1"/>
</dbReference>
<keyword evidence="11 13" id="KW-0472">Membrane</keyword>
<proteinExistence type="inferred from homology"/>
<dbReference type="PANTHER" id="PTHR43298:SF2">
    <property type="entry name" value="FMN_FAD EXPORTER YEEO-RELATED"/>
    <property type="match status" value="1"/>
</dbReference>
<feature type="transmembrane region" description="Helical" evidence="13">
    <location>
        <begin position="207"/>
        <end position="228"/>
    </location>
</feature>
<keyword evidence="7" id="KW-1003">Cell membrane</keyword>
<evidence type="ECO:0000256" key="1">
    <source>
        <dbReference type="ARBA" id="ARBA00003408"/>
    </source>
</evidence>
<dbReference type="EMBL" id="JBHHMI010000037">
    <property type="protein sequence ID" value="MFB5269673.1"/>
    <property type="molecule type" value="Genomic_DNA"/>
</dbReference>
<feature type="transmembrane region" description="Helical" evidence="13">
    <location>
        <begin position="411"/>
        <end position="436"/>
    </location>
</feature>
<keyword evidence="9 13" id="KW-1133">Transmembrane helix</keyword>
<feature type="transmembrane region" description="Helical" evidence="13">
    <location>
        <begin position="248"/>
        <end position="266"/>
    </location>
</feature>
<evidence type="ECO:0000256" key="12">
    <source>
        <dbReference type="ARBA" id="ARBA00031636"/>
    </source>
</evidence>
<dbReference type="Pfam" id="PF01554">
    <property type="entry name" value="MatE"/>
    <property type="match status" value="2"/>
</dbReference>
<comment type="subcellular location">
    <subcellularLocation>
        <location evidence="2">Cell membrane</location>
        <topology evidence="2">Multi-pass membrane protein</topology>
    </subcellularLocation>
</comment>
<keyword evidence="8 13" id="KW-0812">Transmembrane</keyword>
<keyword evidence="10" id="KW-0406">Ion transport</keyword>
<evidence type="ECO:0000256" key="7">
    <source>
        <dbReference type="ARBA" id="ARBA00022475"/>
    </source>
</evidence>
<feature type="transmembrane region" description="Helical" evidence="13">
    <location>
        <begin position="178"/>
        <end position="201"/>
    </location>
</feature>
<evidence type="ECO:0000256" key="2">
    <source>
        <dbReference type="ARBA" id="ARBA00004651"/>
    </source>
</evidence>
<feature type="transmembrane region" description="Helical" evidence="13">
    <location>
        <begin position="146"/>
        <end position="166"/>
    </location>
</feature>